<dbReference type="GO" id="GO:0016705">
    <property type="term" value="F:oxidoreductase activity, acting on paired donors, with incorporation or reduction of molecular oxygen"/>
    <property type="evidence" value="ECO:0007669"/>
    <property type="project" value="InterPro"/>
</dbReference>
<reference evidence="8 9" key="1">
    <citation type="journal article" date="2019" name="New Phytol.">
        <title>Comparative genomics reveals unique wood-decay strategies and fruiting body development in the Schizophyllaceae.</title>
        <authorList>
            <person name="Almasi E."/>
            <person name="Sahu N."/>
            <person name="Krizsan K."/>
            <person name="Balint B."/>
            <person name="Kovacs G.M."/>
            <person name="Kiss B."/>
            <person name="Cseklye J."/>
            <person name="Drula E."/>
            <person name="Henrissat B."/>
            <person name="Nagy I."/>
            <person name="Chovatia M."/>
            <person name="Adam C."/>
            <person name="LaButti K."/>
            <person name="Lipzen A."/>
            <person name="Riley R."/>
            <person name="Grigoriev I.V."/>
            <person name="Nagy L.G."/>
        </authorList>
    </citation>
    <scope>NUCLEOTIDE SEQUENCE [LARGE SCALE GENOMIC DNA]</scope>
    <source>
        <strain evidence="8 9">NL-1724</strain>
    </source>
</reference>
<keyword evidence="5 6" id="KW-0408">Iron</keyword>
<dbReference type="InterPro" id="IPR036396">
    <property type="entry name" value="Cyt_P450_sf"/>
</dbReference>
<dbReference type="PROSITE" id="PS00086">
    <property type="entry name" value="CYTOCHROME_P450"/>
    <property type="match status" value="1"/>
</dbReference>
<dbReference type="AlphaFoldDB" id="A0A550CMC2"/>
<keyword evidence="6" id="KW-0503">Monooxygenase</keyword>
<evidence type="ECO:0000313" key="8">
    <source>
        <dbReference type="EMBL" id="TRM65953.1"/>
    </source>
</evidence>
<protein>
    <recommendedName>
        <fullName evidence="10">Cytochrome P450</fullName>
    </recommendedName>
</protein>
<accession>A0A550CMC2</accession>
<dbReference type="OrthoDB" id="1844152at2759"/>
<comment type="cofactor">
    <cofactor evidence="1">
        <name>heme</name>
        <dbReference type="ChEBI" id="CHEBI:30413"/>
    </cofactor>
</comment>
<dbReference type="GO" id="GO:0004497">
    <property type="term" value="F:monooxygenase activity"/>
    <property type="evidence" value="ECO:0007669"/>
    <property type="project" value="UniProtKB-KW"/>
</dbReference>
<keyword evidence="6" id="KW-0349">Heme</keyword>
<dbReference type="GO" id="GO:0005506">
    <property type="term" value="F:iron ion binding"/>
    <property type="evidence" value="ECO:0007669"/>
    <property type="project" value="InterPro"/>
</dbReference>
<dbReference type="InterPro" id="IPR001128">
    <property type="entry name" value="Cyt_P450"/>
</dbReference>
<dbReference type="EMBL" id="VDMD01000004">
    <property type="protein sequence ID" value="TRM65953.1"/>
    <property type="molecule type" value="Genomic_DNA"/>
</dbReference>
<evidence type="ECO:0000256" key="4">
    <source>
        <dbReference type="ARBA" id="ARBA00023002"/>
    </source>
</evidence>
<comment type="similarity">
    <text evidence="2 6">Belongs to the cytochrome P450 family.</text>
</comment>
<feature type="region of interest" description="Disordered" evidence="7">
    <location>
        <begin position="469"/>
        <end position="488"/>
    </location>
</feature>
<dbReference type="GO" id="GO:0020037">
    <property type="term" value="F:heme binding"/>
    <property type="evidence" value="ECO:0007669"/>
    <property type="project" value="InterPro"/>
</dbReference>
<dbReference type="Gene3D" id="1.10.630.10">
    <property type="entry name" value="Cytochrome P450"/>
    <property type="match status" value="2"/>
</dbReference>
<keyword evidence="9" id="KW-1185">Reference proteome</keyword>
<evidence type="ECO:0000256" key="5">
    <source>
        <dbReference type="ARBA" id="ARBA00023004"/>
    </source>
</evidence>
<evidence type="ECO:0000256" key="3">
    <source>
        <dbReference type="ARBA" id="ARBA00022723"/>
    </source>
</evidence>
<keyword evidence="4 6" id="KW-0560">Oxidoreductase</keyword>
<dbReference type="Proteomes" id="UP000320762">
    <property type="component" value="Unassembled WGS sequence"/>
</dbReference>
<evidence type="ECO:0000256" key="1">
    <source>
        <dbReference type="ARBA" id="ARBA00001971"/>
    </source>
</evidence>
<dbReference type="STRING" id="97359.A0A550CMC2"/>
<sequence length="539" mass="60241">MFSSSSRVSSSTSIPLTHYQFENRPFKVANLTRWIVIVNGPTLIEELRRGADDVLSFPGAAEEVLMREEMVAAFEELVPPSDDGWKSIPAHSSIMHIICRISNRVFVGLPLCRDPTYLDLCTGFARQAVTAMMLISMTPPFLRPLAAKIISGLQGTVPRVQRYITGLLRERTTPAEEGGAPPNDLITWLMDESRDRAGAEDPLRDMSLRLLAVNFAAIHTTSMVSFYGCVLLHNVFLPKFTSSHHHLTYIQPTYRPTPDLRQALYNLAANPAYAALLRNEVQCVVRKEGWNKDSIGKMYLLDSFLRETMRMRSLRDRPQALHLPQRRRRAHPIPAGVLIFAATPPAHFDIKEYGRDVDGFDGLRFVPEHQYDLQEQQENPLPPSSDEILSPRNFLVSTSASFLGWGLGKHQCPGRFFAAVEMKMMLAYVVGRFDVLTMDVGQVGSAGREGKEGAGRTGSGRMVSRAADSLGVADSDGESTCDGRGGEGLMGAGRFKDVEEEHFRNADRPDDLRIEANCFPNPWARLRIRRRARPMLMTP</sequence>
<evidence type="ECO:0000313" key="9">
    <source>
        <dbReference type="Proteomes" id="UP000320762"/>
    </source>
</evidence>
<comment type="caution">
    <text evidence="8">The sequence shown here is derived from an EMBL/GenBank/DDBJ whole genome shotgun (WGS) entry which is preliminary data.</text>
</comment>
<dbReference type="CDD" id="cd11041">
    <property type="entry name" value="CYP503A1-like"/>
    <property type="match status" value="1"/>
</dbReference>
<dbReference type="PANTHER" id="PTHR46206">
    <property type="entry name" value="CYTOCHROME P450"/>
    <property type="match status" value="1"/>
</dbReference>
<dbReference type="InterPro" id="IPR017972">
    <property type="entry name" value="Cyt_P450_CS"/>
</dbReference>
<name>A0A550CMC2_9AGAR</name>
<evidence type="ECO:0000256" key="2">
    <source>
        <dbReference type="ARBA" id="ARBA00010617"/>
    </source>
</evidence>
<evidence type="ECO:0008006" key="10">
    <source>
        <dbReference type="Google" id="ProtNLM"/>
    </source>
</evidence>
<dbReference type="Pfam" id="PF00067">
    <property type="entry name" value="p450"/>
    <property type="match status" value="1"/>
</dbReference>
<evidence type="ECO:0000256" key="6">
    <source>
        <dbReference type="RuleBase" id="RU000461"/>
    </source>
</evidence>
<dbReference type="SUPFAM" id="SSF48264">
    <property type="entry name" value="Cytochrome P450"/>
    <property type="match status" value="2"/>
</dbReference>
<evidence type="ECO:0000256" key="7">
    <source>
        <dbReference type="SAM" id="MobiDB-lite"/>
    </source>
</evidence>
<gene>
    <name evidence="8" type="ORF">BD626DRAFT_535397</name>
</gene>
<keyword evidence="3 6" id="KW-0479">Metal-binding</keyword>
<organism evidence="8 9">
    <name type="scientific">Schizophyllum amplum</name>
    <dbReference type="NCBI Taxonomy" id="97359"/>
    <lineage>
        <taxon>Eukaryota</taxon>
        <taxon>Fungi</taxon>
        <taxon>Dikarya</taxon>
        <taxon>Basidiomycota</taxon>
        <taxon>Agaricomycotina</taxon>
        <taxon>Agaricomycetes</taxon>
        <taxon>Agaricomycetidae</taxon>
        <taxon>Agaricales</taxon>
        <taxon>Schizophyllaceae</taxon>
        <taxon>Schizophyllum</taxon>
    </lineage>
</organism>
<proteinExistence type="inferred from homology"/>